<evidence type="ECO:0000313" key="1">
    <source>
        <dbReference type="EMBL" id="RTQ31914.1"/>
    </source>
</evidence>
<keyword evidence="2" id="KW-1185">Reference proteome</keyword>
<organism evidence="1 2">
    <name type="scientific">Variovorax gossypii</name>
    <dbReference type="NCBI Taxonomy" id="1679495"/>
    <lineage>
        <taxon>Bacteria</taxon>
        <taxon>Pseudomonadati</taxon>
        <taxon>Pseudomonadota</taxon>
        <taxon>Betaproteobacteria</taxon>
        <taxon>Burkholderiales</taxon>
        <taxon>Comamonadaceae</taxon>
        <taxon>Variovorax</taxon>
    </lineage>
</organism>
<proteinExistence type="predicted"/>
<comment type="caution">
    <text evidence="1">The sequence shown here is derived from an EMBL/GenBank/DDBJ whole genome shotgun (WGS) entry which is preliminary data.</text>
</comment>
<dbReference type="OrthoDB" id="7107947at2"/>
<evidence type="ECO:0000313" key="2">
    <source>
        <dbReference type="Proteomes" id="UP000267418"/>
    </source>
</evidence>
<protein>
    <submittedName>
        <fullName evidence="1">Uncharacterized protein</fullName>
    </submittedName>
</protein>
<accession>A0A431TH90</accession>
<dbReference type="AlphaFoldDB" id="A0A431TH90"/>
<dbReference type="EMBL" id="RXOE01000008">
    <property type="protein sequence ID" value="RTQ31914.1"/>
    <property type="molecule type" value="Genomic_DNA"/>
</dbReference>
<name>A0A431TH90_9BURK</name>
<dbReference type="RefSeq" id="WP_019658698.1">
    <property type="nucleotide sequence ID" value="NZ_RXOE01000008.1"/>
</dbReference>
<dbReference type="Proteomes" id="UP000267418">
    <property type="component" value="Unassembled WGS sequence"/>
</dbReference>
<gene>
    <name evidence="1" type="ORF">EJP69_25090</name>
</gene>
<reference evidence="1 2" key="1">
    <citation type="submission" date="2018-12" db="EMBL/GenBank/DDBJ databases">
        <title>The genome of Variovorax gossypii DSM 100435.</title>
        <authorList>
            <person name="Gao J."/>
            <person name="Sun J."/>
        </authorList>
    </citation>
    <scope>NUCLEOTIDE SEQUENCE [LARGE SCALE GENOMIC DNA]</scope>
    <source>
        <strain evidence="1 2">DSM 100435</strain>
    </source>
</reference>
<sequence>MDAPEPSAACREVILEWSTLSELADFAERRLSYGNSDGGFGVIYPEGLDEYDIEVDGIDIPTGSLLIYGWAFASPPGYEVLVEEKLYLGTLRDVLWERGFTAGAERVAALLNGQSQSSR</sequence>